<evidence type="ECO:0000313" key="8">
    <source>
        <dbReference type="EnsemblMetazoa" id="XP_030845526"/>
    </source>
</evidence>
<protein>
    <recommendedName>
        <fullName evidence="7">EGF-like domain-containing protein</fullName>
    </recommendedName>
</protein>
<evidence type="ECO:0000259" key="7">
    <source>
        <dbReference type="PROSITE" id="PS50026"/>
    </source>
</evidence>
<dbReference type="PROSITE" id="PS50026">
    <property type="entry name" value="EGF_3"/>
    <property type="match status" value="1"/>
</dbReference>
<feature type="region of interest" description="Disordered" evidence="5">
    <location>
        <begin position="144"/>
        <end position="180"/>
    </location>
</feature>
<feature type="compositionally biased region" description="Basic and acidic residues" evidence="5">
    <location>
        <begin position="166"/>
        <end position="180"/>
    </location>
</feature>
<keyword evidence="6" id="KW-1133">Transmembrane helix</keyword>
<dbReference type="PANTHER" id="PTHR12916:SF9">
    <property type="entry name" value="NEUROGENIC LOCUS NOTCH HOMOLOG PROTEIN 1-RELATED"/>
    <property type="match status" value="1"/>
</dbReference>
<dbReference type="AlphaFoldDB" id="A0A7M7T0U8"/>
<comment type="caution">
    <text evidence="4">Lacks conserved residue(s) required for the propagation of feature annotation.</text>
</comment>
<evidence type="ECO:0000256" key="5">
    <source>
        <dbReference type="SAM" id="MobiDB-lite"/>
    </source>
</evidence>
<dbReference type="InterPro" id="IPR018097">
    <property type="entry name" value="EGF_Ca-bd_CS"/>
</dbReference>
<dbReference type="RefSeq" id="XP_030845526.1">
    <property type="nucleotide sequence ID" value="XM_030989666.1"/>
</dbReference>
<dbReference type="GO" id="GO:0005509">
    <property type="term" value="F:calcium ion binding"/>
    <property type="evidence" value="ECO:0007669"/>
    <property type="project" value="InterPro"/>
</dbReference>
<dbReference type="OrthoDB" id="430340at2759"/>
<dbReference type="InParanoid" id="A0A7M7T0U8"/>
<feature type="domain" description="EGF-like" evidence="7">
    <location>
        <begin position="17"/>
        <end position="53"/>
    </location>
</feature>
<organism evidence="8 9">
    <name type="scientific">Strongylocentrotus purpuratus</name>
    <name type="common">Purple sea urchin</name>
    <dbReference type="NCBI Taxonomy" id="7668"/>
    <lineage>
        <taxon>Eukaryota</taxon>
        <taxon>Metazoa</taxon>
        <taxon>Echinodermata</taxon>
        <taxon>Eleutherozoa</taxon>
        <taxon>Echinozoa</taxon>
        <taxon>Echinoidea</taxon>
        <taxon>Euechinoidea</taxon>
        <taxon>Echinacea</taxon>
        <taxon>Camarodonta</taxon>
        <taxon>Echinidea</taxon>
        <taxon>Strongylocentrotidae</taxon>
        <taxon>Strongylocentrotus</taxon>
    </lineage>
</organism>
<evidence type="ECO:0000256" key="4">
    <source>
        <dbReference type="PROSITE-ProRule" id="PRU00076"/>
    </source>
</evidence>
<dbReference type="Gene3D" id="2.10.25.10">
    <property type="entry name" value="Laminin"/>
    <property type="match status" value="1"/>
</dbReference>
<dbReference type="Proteomes" id="UP000007110">
    <property type="component" value="Unassembled WGS sequence"/>
</dbReference>
<reference evidence="9" key="1">
    <citation type="submission" date="2015-02" db="EMBL/GenBank/DDBJ databases">
        <title>Genome sequencing for Strongylocentrotus purpuratus.</title>
        <authorList>
            <person name="Murali S."/>
            <person name="Liu Y."/>
            <person name="Vee V."/>
            <person name="English A."/>
            <person name="Wang M."/>
            <person name="Skinner E."/>
            <person name="Han Y."/>
            <person name="Muzny D.M."/>
            <person name="Worley K.C."/>
            <person name="Gibbs R.A."/>
        </authorList>
    </citation>
    <scope>NUCLEOTIDE SEQUENCE</scope>
</reference>
<name>A0A7M7T0U8_STRPU</name>
<feature type="disulfide bond" evidence="4">
    <location>
        <begin position="43"/>
        <end position="52"/>
    </location>
</feature>
<sequence>MNCSIDCENTSAGCKRDIDECASQPCLNGGTCTDGVNSYSCSCATRYSGMNCSIEDILALALPIAFLLLVAIGLLAFVCHRYRVIHGRKGRINTPEPLVQEGTLGAGLHLPSGGINPSLAHEFNDGLEMDSRFNSDEVDRHDAEVKGLSYRQTVDEHRASSGNQAKESDLNEVPQKELRV</sequence>
<feature type="transmembrane region" description="Helical" evidence="6">
    <location>
        <begin position="57"/>
        <end position="79"/>
    </location>
</feature>
<dbReference type="InterPro" id="IPR000152">
    <property type="entry name" value="EGF-type_Asp/Asn_hydroxyl_site"/>
</dbReference>
<dbReference type="InterPro" id="IPR000742">
    <property type="entry name" value="EGF"/>
</dbReference>
<dbReference type="KEGG" id="spu:105442892"/>
<dbReference type="PANTHER" id="PTHR12916">
    <property type="entry name" value="CYTOCHROME C OXIDASE POLYPEPTIDE VIC-2"/>
    <property type="match status" value="1"/>
</dbReference>
<dbReference type="PROSITE" id="PS00022">
    <property type="entry name" value="EGF_1"/>
    <property type="match status" value="1"/>
</dbReference>
<dbReference type="SMART" id="SM00181">
    <property type="entry name" value="EGF"/>
    <property type="match status" value="1"/>
</dbReference>
<dbReference type="GeneID" id="105442892"/>
<dbReference type="SMART" id="SM00179">
    <property type="entry name" value="EGF_CA"/>
    <property type="match status" value="1"/>
</dbReference>
<evidence type="ECO:0000256" key="2">
    <source>
        <dbReference type="ARBA" id="ARBA00022737"/>
    </source>
</evidence>
<evidence type="ECO:0000313" key="9">
    <source>
        <dbReference type="Proteomes" id="UP000007110"/>
    </source>
</evidence>
<dbReference type="FunFam" id="2.10.25.10:FF:001107">
    <property type="entry name" value="Uncharacterized protein"/>
    <property type="match status" value="1"/>
</dbReference>
<dbReference type="EnsemblMetazoa" id="XM_030989666">
    <property type="protein sequence ID" value="XP_030845526"/>
    <property type="gene ID" value="LOC105442892"/>
</dbReference>
<dbReference type="Pfam" id="PF00008">
    <property type="entry name" value="EGF"/>
    <property type="match status" value="1"/>
</dbReference>
<keyword evidence="6" id="KW-0472">Membrane</keyword>
<evidence type="ECO:0000256" key="3">
    <source>
        <dbReference type="ARBA" id="ARBA00023157"/>
    </source>
</evidence>
<evidence type="ECO:0000256" key="6">
    <source>
        <dbReference type="SAM" id="Phobius"/>
    </source>
</evidence>
<keyword evidence="3 4" id="KW-1015">Disulfide bond</keyword>
<accession>A0A7M7T0U8</accession>
<dbReference type="PRINTS" id="PR00010">
    <property type="entry name" value="EGFBLOOD"/>
</dbReference>
<proteinExistence type="predicted"/>
<dbReference type="PROSITE" id="PS01187">
    <property type="entry name" value="EGF_CA"/>
    <property type="match status" value="1"/>
</dbReference>
<keyword evidence="1 4" id="KW-0245">EGF-like domain</keyword>
<keyword evidence="9" id="KW-1185">Reference proteome</keyword>
<keyword evidence="6" id="KW-0812">Transmembrane</keyword>
<dbReference type="CDD" id="cd00054">
    <property type="entry name" value="EGF_CA"/>
    <property type="match status" value="1"/>
</dbReference>
<dbReference type="InterPro" id="IPR001881">
    <property type="entry name" value="EGF-like_Ca-bd_dom"/>
</dbReference>
<keyword evidence="2" id="KW-0677">Repeat</keyword>
<reference evidence="8" key="2">
    <citation type="submission" date="2021-01" db="UniProtKB">
        <authorList>
            <consortium name="EnsemblMetazoa"/>
        </authorList>
    </citation>
    <scope>IDENTIFICATION</scope>
</reference>
<dbReference type="PROSITE" id="PS00010">
    <property type="entry name" value="ASX_HYDROXYL"/>
    <property type="match status" value="1"/>
</dbReference>
<dbReference type="SUPFAM" id="SSF57196">
    <property type="entry name" value="EGF/Laminin"/>
    <property type="match status" value="1"/>
</dbReference>
<evidence type="ECO:0000256" key="1">
    <source>
        <dbReference type="ARBA" id="ARBA00022536"/>
    </source>
</evidence>